<protein>
    <recommendedName>
        <fullName evidence="2">Wbp11/ELF5/Saf1 N-terminal domain-containing protein</fullName>
    </recommendedName>
</protein>
<dbReference type="AlphaFoldDB" id="M5G1M6"/>
<evidence type="ECO:0000256" key="1">
    <source>
        <dbReference type="SAM" id="MobiDB-lite"/>
    </source>
</evidence>
<feature type="region of interest" description="Disordered" evidence="1">
    <location>
        <begin position="87"/>
        <end position="123"/>
    </location>
</feature>
<feature type="compositionally biased region" description="Pro residues" evidence="1">
    <location>
        <begin position="274"/>
        <end position="308"/>
    </location>
</feature>
<gene>
    <name evidence="3" type="ORF">DACRYDRAFT_115653</name>
</gene>
<feature type="compositionally biased region" description="Basic and acidic residues" evidence="1">
    <location>
        <begin position="20"/>
        <end position="42"/>
    </location>
</feature>
<reference evidence="3 4" key="1">
    <citation type="journal article" date="2012" name="Science">
        <title>The Paleozoic origin of enzymatic lignin decomposition reconstructed from 31 fungal genomes.</title>
        <authorList>
            <person name="Floudas D."/>
            <person name="Binder M."/>
            <person name="Riley R."/>
            <person name="Barry K."/>
            <person name="Blanchette R.A."/>
            <person name="Henrissat B."/>
            <person name="Martinez A.T."/>
            <person name="Otillar R."/>
            <person name="Spatafora J.W."/>
            <person name="Yadav J.S."/>
            <person name="Aerts A."/>
            <person name="Benoit I."/>
            <person name="Boyd A."/>
            <person name="Carlson A."/>
            <person name="Copeland A."/>
            <person name="Coutinho P.M."/>
            <person name="de Vries R.P."/>
            <person name="Ferreira P."/>
            <person name="Findley K."/>
            <person name="Foster B."/>
            <person name="Gaskell J."/>
            <person name="Glotzer D."/>
            <person name="Gorecki P."/>
            <person name="Heitman J."/>
            <person name="Hesse C."/>
            <person name="Hori C."/>
            <person name="Igarashi K."/>
            <person name="Jurgens J.A."/>
            <person name="Kallen N."/>
            <person name="Kersten P."/>
            <person name="Kohler A."/>
            <person name="Kuees U."/>
            <person name="Kumar T.K.A."/>
            <person name="Kuo A."/>
            <person name="LaButti K."/>
            <person name="Larrondo L.F."/>
            <person name="Lindquist E."/>
            <person name="Ling A."/>
            <person name="Lombard V."/>
            <person name="Lucas S."/>
            <person name="Lundell T."/>
            <person name="Martin R."/>
            <person name="McLaughlin D.J."/>
            <person name="Morgenstern I."/>
            <person name="Morin E."/>
            <person name="Murat C."/>
            <person name="Nagy L.G."/>
            <person name="Nolan M."/>
            <person name="Ohm R.A."/>
            <person name="Patyshakuliyeva A."/>
            <person name="Rokas A."/>
            <person name="Ruiz-Duenas F.J."/>
            <person name="Sabat G."/>
            <person name="Salamov A."/>
            <person name="Samejima M."/>
            <person name="Schmutz J."/>
            <person name="Slot J.C."/>
            <person name="St John F."/>
            <person name="Stenlid J."/>
            <person name="Sun H."/>
            <person name="Sun S."/>
            <person name="Syed K."/>
            <person name="Tsang A."/>
            <person name="Wiebenga A."/>
            <person name="Young D."/>
            <person name="Pisabarro A."/>
            <person name="Eastwood D.C."/>
            <person name="Martin F."/>
            <person name="Cullen D."/>
            <person name="Grigoriev I.V."/>
            <person name="Hibbett D.S."/>
        </authorList>
    </citation>
    <scope>NUCLEOTIDE SEQUENCE [LARGE SCALE GENOMIC DNA]</scope>
    <source>
        <strain evidence="3 4">DJM-731 SS1</strain>
    </source>
</reference>
<feature type="region of interest" description="Disordered" evidence="1">
    <location>
        <begin position="1"/>
        <end position="42"/>
    </location>
</feature>
<feature type="region of interest" description="Disordered" evidence="1">
    <location>
        <begin position="145"/>
        <end position="178"/>
    </location>
</feature>
<feature type="domain" description="Wbp11/ELF5/Saf1 N-terminal" evidence="2">
    <location>
        <begin position="5"/>
        <end position="81"/>
    </location>
</feature>
<feature type="region of interest" description="Disordered" evidence="1">
    <location>
        <begin position="253"/>
        <end position="324"/>
    </location>
</feature>
<keyword evidence="4" id="KW-1185">Reference proteome</keyword>
<dbReference type="GeneID" id="63685110"/>
<dbReference type="Pfam" id="PF12622">
    <property type="entry name" value="NpwBP"/>
    <property type="match status" value="1"/>
</dbReference>
<dbReference type="HOGENOM" id="CLU_040947_0_0_1"/>
<dbReference type="RefSeq" id="XP_040629513.1">
    <property type="nucleotide sequence ID" value="XM_040770048.1"/>
</dbReference>
<dbReference type="Proteomes" id="UP000030653">
    <property type="component" value="Unassembled WGS sequence"/>
</dbReference>
<proteinExistence type="predicted"/>
<dbReference type="GO" id="GO:0006396">
    <property type="term" value="P:RNA processing"/>
    <property type="evidence" value="ECO:0007669"/>
    <property type="project" value="InterPro"/>
</dbReference>
<accession>M5G1M6</accession>
<dbReference type="STRING" id="1858805.M5G1M6"/>
<dbReference type="OMA" id="VMNPFGV"/>
<evidence type="ECO:0000313" key="4">
    <source>
        <dbReference type="Proteomes" id="UP000030653"/>
    </source>
</evidence>
<evidence type="ECO:0000259" key="2">
    <source>
        <dbReference type="Pfam" id="PF09429"/>
    </source>
</evidence>
<sequence length="347" mass="37456">MAKGGKNYNPADAYRKAQRKKEVAKNKESRKQAKELATVKKDTSEYEAEILRLSEQEKTTPLSLAQKSRLQDLQSEVSRINHAKEVFLQAHPEQRRLVHASRPRQANPHGEVREDRSLFGKNGLPLRPERSVYYHPVMNQWGMPPPGMPYVERDPTPEADDMQQDSDSSFDAASPSAEGLDLEKLESIPLPPGPAPRKFIGLPPLPKGPPPMPPPLPPGMGMHAPPMPVPMHGFGFGPMAVPGPAGAQMPMPQGYLPQGVTSAAPVTYSHALPQPQPPHPHPHPQSLPLPPASLPPKPAETRPEPLPAGPGGSAGATISAPAELRDLKREATAFVPMAVRKAGAVGK</sequence>
<dbReference type="Pfam" id="PF09429">
    <property type="entry name" value="Wbp11"/>
    <property type="match status" value="1"/>
</dbReference>
<dbReference type="OrthoDB" id="205569at2759"/>
<feature type="compositionally biased region" description="Low complexity" evidence="1">
    <location>
        <begin position="165"/>
        <end position="177"/>
    </location>
</feature>
<organism evidence="3 4">
    <name type="scientific">Dacryopinax primogenitus (strain DJM 731)</name>
    <name type="common">Brown rot fungus</name>
    <dbReference type="NCBI Taxonomy" id="1858805"/>
    <lineage>
        <taxon>Eukaryota</taxon>
        <taxon>Fungi</taxon>
        <taxon>Dikarya</taxon>
        <taxon>Basidiomycota</taxon>
        <taxon>Agaricomycotina</taxon>
        <taxon>Dacrymycetes</taxon>
        <taxon>Dacrymycetales</taxon>
        <taxon>Dacrymycetaceae</taxon>
        <taxon>Dacryopinax</taxon>
    </lineage>
</organism>
<name>M5G1M6_DACPD</name>
<evidence type="ECO:0000313" key="3">
    <source>
        <dbReference type="EMBL" id="EJU02619.1"/>
    </source>
</evidence>
<dbReference type="EMBL" id="JH795861">
    <property type="protein sequence ID" value="EJU02619.1"/>
    <property type="molecule type" value="Genomic_DNA"/>
</dbReference>
<dbReference type="InterPro" id="IPR019007">
    <property type="entry name" value="Wbp11/ELF5/Saf1_N"/>
</dbReference>